<evidence type="ECO:0000256" key="1">
    <source>
        <dbReference type="ARBA" id="ARBA00000085"/>
    </source>
</evidence>
<evidence type="ECO:0000313" key="10">
    <source>
        <dbReference type="Proteomes" id="UP000252733"/>
    </source>
</evidence>
<dbReference type="EMBL" id="QPIZ01000003">
    <property type="protein sequence ID" value="RCW38568.1"/>
    <property type="molecule type" value="Genomic_DNA"/>
</dbReference>
<dbReference type="EC" id="2.7.13.3" evidence="2"/>
<dbReference type="SMART" id="SM00388">
    <property type="entry name" value="HisKA"/>
    <property type="match status" value="1"/>
</dbReference>
<dbReference type="Gene3D" id="3.30.565.10">
    <property type="entry name" value="Histidine kinase-like ATPase, C-terminal domain"/>
    <property type="match status" value="1"/>
</dbReference>
<dbReference type="CDD" id="cd00075">
    <property type="entry name" value="HATPase"/>
    <property type="match status" value="1"/>
</dbReference>
<dbReference type="SMART" id="SM00387">
    <property type="entry name" value="HATPase_c"/>
    <property type="match status" value="1"/>
</dbReference>
<comment type="catalytic activity">
    <reaction evidence="1">
        <text>ATP + protein L-histidine = ADP + protein N-phospho-L-histidine.</text>
        <dbReference type="EC" id="2.7.13.3"/>
    </reaction>
</comment>
<keyword evidence="3" id="KW-0597">Phosphoprotein</keyword>
<gene>
    <name evidence="9" type="ORF">DFO77_10333</name>
</gene>
<keyword evidence="5 9" id="KW-0418">Kinase</keyword>
<evidence type="ECO:0000256" key="6">
    <source>
        <dbReference type="ARBA" id="ARBA00023012"/>
    </source>
</evidence>
<keyword evidence="6" id="KW-0902">Two-component regulatory system</keyword>
<dbReference type="InterPro" id="IPR003661">
    <property type="entry name" value="HisK_dim/P_dom"/>
</dbReference>
<dbReference type="FunFam" id="3.30.565.10:FF:000006">
    <property type="entry name" value="Sensor histidine kinase WalK"/>
    <property type="match status" value="1"/>
</dbReference>
<evidence type="ECO:0000259" key="8">
    <source>
        <dbReference type="PROSITE" id="PS50109"/>
    </source>
</evidence>
<accession>A0A2T0XLY7</accession>
<evidence type="ECO:0000256" key="4">
    <source>
        <dbReference type="ARBA" id="ARBA00022679"/>
    </source>
</evidence>
<organism evidence="9 10">
    <name type="scientific">Marinilabilia salmonicolor</name>
    <dbReference type="NCBI Taxonomy" id="989"/>
    <lineage>
        <taxon>Bacteria</taxon>
        <taxon>Pseudomonadati</taxon>
        <taxon>Bacteroidota</taxon>
        <taxon>Bacteroidia</taxon>
        <taxon>Marinilabiliales</taxon>
        <taxon>Marinilabiliaceae</taxon>
        <taxon>Marinilabilia</taxon>
    </lineage>
</organism>
<dbReference type="PANTHER" id="PTHR43711">
    <property type="entry name" value="TWO-COMPONENT HISTIDINE KINASE"/>
    <property type="match status" value="1"/>
</dbReference>
<keyword evidence="10" id="KW-1185">Reference proteome</keyword>
<proteinExistence type="predicted"/>
<evidence type="ECO:0000256" key="3">
    <source>
        <dbReference type="ARBA" id="ARBA00022553"/>
    </source>
</evidence>
<dbReference type="Pfam" id="PF02518">
    <property type="entry name" value="HATPase_c"/>
    <property type="match status" value="1"/>
</dbReference>
<dbReference type="InterPro" id="IPR036097">
    <property type="entry name" value="HisK_dim/P_sf"/>
</dbReference>
<dbReference type="PRINTS" id="PR00344">
    <property type="entry name" value="BCTRLSENSOR"/>
</dbReference>
<dbReference type="InterPro" id="IPR003594">
    <property type="entry name" value="HATPase_dom"/>
</dbReference>
<feature type="coiled-coil region" evidence="7">
    <location>
        <begin position="111"/>
        <end position="162"/>
    </location>
</feature>
<protein>
    <recommendedName>
        <fullName evidence="2">histidine kinase</fullName>
        <ecNumber evidence="2">2.7.13.3</ecNumber>
    </recommendedName>
</protein>
<evidence type="ECO:0000313" key="9">
    <source>
        <dbReference type="EMBL" id="RCW38568.1"/>
    </source>
</evidence>
<dbReference type="Gene3D" id="1.10.287.130">
    <property type="match status" value="1"/>
</dbReference>
<evidence type="ECO:0000256" key="5">
    <source>
        <dbReference type="ARBA" id="ARBA00022777"/>
    </source>
</evidence>
<dbReference type="SUPFAM" id="SSF47384">
    <property type="entry name" value="Homodimeric domain of signal transducing histidine kinase"/>
    <property type="match status" value="1"/>
</dbReference>
<dbReference type="InterPro" id="IPR036890">
    <property type="entry name" value="HATPase_C_sf"/>
</dbReference>
<sequence>MISGDSSLFLSEWTEEINHSIHNNKSLCIAVFSCNRELLYANAPMHFLLQDAPFDQLLNPSFDQLVSAKSESDEIFEGHITFGTISSLNTSIVAKVFRKNNKILIVGGADMNQLMEQNEQLVLLNREVNDLQRQLIKEKVVLENTLNQLHEVNNKLNEVVATKDKFFSIIAHDLKNPFNTILGLSELLGHSSDSFTSGQIKTYAQNINQGADQAYRLLENLLRWARVQRGLLKPMFTRITVSALVNEVFELLKENAEAKKIDLILDLQFTGFVTTDREMLLTILRNLISNALKFTHTGGKVILTTQKEQDRIVFKVSDTGVGMTREVMDKIFRIDSDVTQKGTAQETGSGLGLILSKEFVQKLGGKITVQSTPDEGTIFRVFLPLPPYIR</sequence>
<evidence type="ECO:0000256" key="2">
    <source>
        <dbReference type="ARBA" id="ARBA00012438"/>
    </source>
</evidence>
<dbReference type="Pfam" id="PF00512">
    <property type="entry name" value="HisKA"/>
    <property type="match status" value="1"/>
</dbReference>
<dbReference type="Proteomes" id="UP000252733">
    <property type="component" value="Unassembled WGS sequence"/>
</dbReference>
<dbReference type="PROSITE" id="PS50109">
    <property type="entry name" value="HIS_KIN"/>
    <property type="match status" value="1"/>
</dbReference>
<dbReference type="AlphaFoldDB" id="A0A2T0XLY7"/>
<dbReference type="SUPFAM" id="SSF55874">
    <property type="entry name" value="ATPase domain of HSP90 chaperone/DNA topoisomerase II/histidine kinase"/>
    <property type="match status" value="1"/>
</dbReference>
<dbReference type="InterPro" id="IPR004358">
    <property type="entry name" value="Sig_transdc_His_kin-like_C"/>
</dbReference>
<dbReference type="GO" id="GO:0000155">
    <property type="term" value="F:phosphorelay sensor kinase activity"/>
    <property type="evidence" value="ECO:0007669"/>
    <property type="project" value="InterPro"/>
</dbReference>
<dbReference type="RefSeq" id="WP_106152945.1">
    <property type="nucleotide sequence ID" value="NZ_PVTS01000007.1"/>
</dbReference>
<dbReference type="CDD" id="cd00082">
    <property type="entry name" value="HisKA"/>
    <property type="match status" value="1"/>
</dbReference>
<dbReference type="InterPro" id="IPR005467">
    <property type="entry name" value="His_kinase_dom"/>
</dbReference>
<name>A0A2T0XLY7_9BACT</name>
<comment type="caution">
    <text evidence="9">The sequence shown here is derived from an EMBL/GenBank/DDBJ whole genome shotgun (WGS) entry which is preliminary data.</text>
</comment>
<dbReference type="PANTHER" id="PTHR43711:SF1">
    <property type="entry name" value="HISTIDINE KINASE 1"/>
    <property type="match status" value="1"/>
</dbReference>
<evidence type="ECO:0000256" key="7">
    <source>
        <dbReference type="SAM" id="Coils"/>
    </source>
</evidence>
<dbReference type="InterPro" id="IPR050736">
    <property type="entry name" value="Sensor_HK_Regulatory"/>
</dbReference>
<keyword evidence="7" id="KW-0175">Coiled coil</keyword>
<keyword evidence="4" id="KW-0808">Transferase</keyword>
<reference evidence="9 10" key="1">
    <citation type="submission" date="2018-07" db="EMBL/GenBank/DDBJ databases">
        <title>Freshwater and sediment microbial communities from various areas in North America, analyzing microbe dynamics in response to fracking.</title>
        <authorList>
            <person name="Lamendella R."/>
        </authorList>
    </citation>
    <scope>NUCLEOTIDE SEQUENCE [LARGE SCALE GENOMIC DNA]</scope>
    <source>
        <strain evidence="9 10">160A</strain>
    </source>
</reference>
<feature type="domain" description="Histidine kinase" evidence="8">
    <location>
        <begin position="169"/>
        <end position="387"/>
    </location>
</feature>
<dbReference type="OrthoDB" id="9781208at2"/>